<reference evidence="2" key="2">
    <citation type="submission" date="2021-12" db="EMBL/GenBank/DDBJ databases">
        <title>Resequencing data analysis of finger millet.</title>
        <authorList>
            <person name="Hatakeyama M."/>
            <person name="Aluri S."/>
            <person name="Balachadran M.T."/>
            <person name="Sivarajan S.R."/>
            <person name="Poveda L."/>
            <person name="Shimizu-Inatsugi R."/>
            <person name="Schlapbach R."/>
            <person name="Sreeman S.M."/>
            <person name="Shimizu K.K."/>
        </authorList>
    </citation>
    <scope>NUCLEOTIDE SEQUENCE</scope>
</reference>
<comment type="caution">
    <text evidence="2">The sequence shown here is derived from an EMBL/GenBank/DDBJ whole genome shotgun (WGS) entry which is preliminary data.</text>
</comment>
<dbReference type="AlphaFoldDB" id="A0AAV5EZ12"/>
<sequence>MCQHARGEGKVGRSHGRVGEQLNQRKVVLQESTRVSGMEQGQRIRARLVGSGGWGGRDPLDIEDDHRHRARVDVEDATASSGGEAADAFGAITFSRT</sequence>
<evidence type="ECO:0000313" key="2">
    <source>
        <dbReference type="EMBL" id="GJN27814.1"/>
    </source>
</evidence>
<gene>
    <name evidence="2" type="primary">gb15866</name>
    <name evidence="2" type="ORF">PR202_gb15866</name>
</gene>
<name>A0AAV5EZ12_ELECO</name>
<organism evidence="2 3">
    <name type="scientific">Eleusine coracana subsp. coracana</name>
    <dbReference type="NCBI Taxonomy" id="191504"/>
    <lineage>
        <taxon>Eukaryota</taxon>
        <taxon>Viridiplantae</taxon>
        <taxon>Streptophyta</taxon>
        <taxon>Embryophyta</taxon>
        <taxon>Tracheophyta</taxon>
        <taxon>Spermatophyta</taxon>
        <taxon>Magnoliopsida</taxon>
        <taxon>Liliopsida</taxon>
        <taxon>Poales</taxon>
        <taxon>Poaceae</taxon>
        <taxon>PACMAD clade</taxon>
        <taxon>Chloridoideae</taxon>
        <taxon>Cynodonteae</taxon>
        <taxon>Eleusininae</taxon>
        <taxon>Eleusine</taxon>
    </lineage>
</organism>
<feature type="compositionally biased region" description="Basic and acidic residues" evidence="1">
    <location>
        <begin position="1"/>
        <end position="11"/>
    </location>
</feature>
<accession>A0AAV5EZ12</accession>
<evidence type="ECO:0000313" key="3">
    <source>
        <dbReference type="Proteomes" id="UP001054889"/>
    </source>
</evidence>
<protein>
    <submittedName>
        <fullName evidence="2">Uncharacterized protein</fullName>
    </submittedName>
</protein>
<feature type="region of interest" description="Disordered" evidence="1">
    <location>
        <begin position="1"/>
        <end position="24"/>
    </location>
</feature>
<dbReference type="Proteomes" id="UP001054889">
    <property type="component" value="Unassembled WGS sequence"/>
</dbReference>
<keyword evidence="3" id="KW-1185">Reference proteome</keyword>
<proteinExistence type="predicted"/>
<dbReference type="EMBL" id="BQKI01000079">
    <property type="protein sequence ID" value="GJN27814.1"/>
    <property type="molecule type" value="Genomic_DNA"/>
</dbReference>
<evidence type="ECO:0000256" key="1">
    <source>
        <dbReference type="SAM" id="MobiDB-lite"/>
    </source>
</evidence>
<reference evidence="2" key="1">
    <citation type="journal article" date="2018" name="DNA Res.">
        <title>Multiple hybrid de novo genome assembly of finger millet, an orphan allotetraploid crop.</title>
        <authorList>
            <person name="Hatakeyama M."/>
            <person name="Aluri S."/>
            <person name="Balachadran M.T."/>
            <person name="Sivarajan S.R."/>
            <person name="Patrignani A."/>
            <person name="Gruter S."/>
            <person name="Poveda L."/>
            <person name="Shimizu-Inatsugi R."/>
            <person name="Baeten J."/>
            <person name="Francoijs K.J."/>
            <person name="Nataraja K.N."/>
            <person name="Reddy Y.A.N."/>
            <person name="Phadnis S."/>
            <person name="Ravikumar R.L."/>
            <person name="Schlapbach R."/>
            <person name="Sreeman S.M."/>
            <person name="Shimizu K.K."/>
        </authorList>
    </citation>
    <scope>NUCLEOTIDE SEQUENCE</scope>
</reference>
<feature type="region of interest" description="Disordered" evidence="1">
    <location>
        <begin position="74"/>
        <end position="97"/>
    </location>
</feature>